<sequence length="452" mass="50266">MTPKAIRISVGARTLLALFALGLLLSTVSAGWDLREDVRRRNQQLAGDLDAIPLLYSTPLVQSQGQSPEAIQALLNTILRQHELRSIELLTRSGEQIRAESREAGDPGPSVQFPLGNSGSALKVQAQRPTLLQTLQHDALLRSTVGHLVFVVVLGLAAAALLDRWLLRQLRRLTDEAHRFEATMPPQSLSWLEPEDHGPHEVMQLERAFAHVHSTLGGELQREQTRGRQLRDEIVRQHQRLAEVERSLETKRRELAALERYDPLTGACNRREFELALRREFKRVQRDQGRLALAVLDVDYLKPYNERHGREAGDAVLQRLAALLSEQFQRDTDVVARLGGEEFVVLMPGLDIRSAQDRMETVRDALRALAMPHEAMPAARQPTGPVGPLGQPGRSDQTNQVGAEPTTVTVSIGLAAYQPGRPYLSSQSLLQAADEALYLAKHTGRDRICLAV</sequence>
<dbReference type="EC" id="2.7.7.65" evidence="1"/>
<evidence type="ECO:0000313" key="7">
    <source>
        <dbReference type="EMBL" id="MBB3196933.1"/>
    </source>
</evidence>
<evidence type="ECO:0000259" key="6">
    <source>
        <dbReference type="PROSITE" id="PS50887"/>
    </source>
</evidence>
<comment type="catalytic activity">
    <reaction evidence="2">
        <text>2 GTP = 3',3'-c-di-GMP + 2 diphosphate</text>
        <dbReference type="Rhea" id="RHEA:24898"/>
        <dbReference type="ChEBI" id="CHEBI:33019"/>
        <dbReference type="ChEBI" id="CHEBI:37565"/>
        <dbReference type="ChEBI" id="CHEBI:58805"/>
        <dbReference type="EC" id="2.7.7.65"/>
    </reaction>
</comment>
<gene>
    <name evidence="7" type="ORF">FHS28_004358</name>
</gene>
<feature type="domain" description="GGDEF" evidence="6">
    <location>
        <begin position="289"/>
        <end position="452"/>
    </location>
</feature>
<dbReference type="InterPro" id="IPR000160">
    <property type="entry name" value="GGDEF_dom"/>
</dbReference>
<name>A0ABR6H0A0_9BURK</name>
<keyword evidence="3" id="KW-0175">Coiled coil</keyword>
<dbReference type="NCBIfam" id="TIGR00254">
    <property type="entry name" value="GGDEF"/>
    <property type="match status" value="1"/>
</dbReference>
<evidence type="ECO:0000256" key="4">
    <source>
        <dbReference type="SAM" id="MobiDB-lite"/>
    </source>
</evidence>
<proteinExistence type="predicted"/>
<dbReference type="SUPFAM" id="SSF55073">
    <property type="entry name" value="Nucleotide cyclase"/>
    <property type="match status" value="1"/>
</dbReference>
<keyword evidence="5" id="KW-1133">Transmembrane helix</keyword>
<evidence type="ECO:0000313" key="8">
    <source>
        <dbReference type="Proteomes" id="UP000574369"/>
    </source>
</evidence>
<feature type="transmembrane region" description="Helical" evidence="5">
    <location>
        <begin position="139"/>
        <end position="162"/>
    </location>
</feature>
<dbReference type="CDD" id="cd01949">
    <property type="entry name" value="GGDEF"/>
    <property type="match status" value="1"/>
</dbReference>
<dbReference type="PROSITE" id="PS50887">
    <property type="entry name" value="GGDEF"/>
    <property type="match status" value="1"/>
</dbReference>
<dbReference type="PANTHER" id="PTHR45138">
    <property type="entry name" value="REGULATORY COMPONENTS OF SENSORY TRANSDUCTION SYSTEM"/>
    <property type="match status" value="1"/>
</dbReference>
<dbReference type="Gene3D" id="3.30.70.270">
    <property type="match status" value="1"/>
</dbReference>
<dbReference type="RefSeq" id="WP_184295377.1">
    <property type="nucleotide sequence ID" value="NZ_JACHXO010000009.1"/>
</dbReference>
<feature type="region of interest" description="Disordered" evidence="4">
    <location>
        <begin position="376"/>
        <end position="401"/>
    </location>
</feature>
<accession>A0ABR6H0A0</accession>
<evidence type="ECO:0000256" key="3">
    <source>
        <dbReference type="SAM" id="Coils"/>
    </source>
</evidence>
<evidence type="ECO:0000256" key="5">
    <source>
        <dbReference type="SAM" id="Phobius"/>
    </source>
</evidence>
<evidence type="ECO:0000256" key="2">
    <source>
        <dbReference type="ARBA" id="ARBA00034247"/>
    </source>
</evidence>
<dbReference type="Proteomes" id="UP000574369">
    <property type="component" value="Unassembled WGS sequence"/>
</dbReference>
<dbReference type="Pfam" id="PF00990">
    <property type="entry name" value="GGDEF"/>
    <property type="match status" value="2"/>
</dbReference>
<dbReference type="InterPro" id="IPR029787">
    <property type="entry name" value="Nucleotide_cyclase"/>
</dbReference>
<organism evidence="7 8">
    <name type="scientific">Roseateles terrae</name>
    <dbReference type="NCBI Taxonomy" id="431060"/>
    <lineage>
        <taxon>Bacteria</taxon>
        <taxon>Pseudomonadati</taxon>
        <taxon>Pseudomonadota</taxon>
        <taxon>Betaproteobacteria</taxon>
        <taxon>Burkholderiales</taxon>
        <taxon>Sphaerotilaceae</taxon>
        <taxon>Roseateles</taxon>
    </lineage>
</organism>
<comment type="caution">
    <text evidence="7">The sequence shown here is derived from an EMBL/GenBank/DDBJ whole genome shotgun (WGS) entry which is preliminary data.</text>
</comment>
<feature type="coiled-coil region" evidence="3">
    <location>
        <begin position="234"/>
        <end position="261"/>
    </location>
</feature>
<dbReference type="InterPro" id="IPR043128">
    <property type="entry name" value="Rev_trsase/Diguanyl_cyclase"/>
</dbReference>
<dbReference type="InterPro" id="IPR050469">
    <property type="entry name" value="Diguanylate_Cyclase"/>
</dbReference>
<keyword evidence="8" id="KW-1185">Reference proteome</keyword>
<dbReference type="EMBL" id="JACHXO010000009">
    <property type="protein sequence ID" value="MBB3196933.1"/>
    <property type="molecule type" value="Genomic_DNA"/>
</dbReference>
<protein>
    <recommendedName>
        <fullName evidence="1">diguanylate cyclase</fullName>
        <ecNumber evidence="1">2.7.7.65</ecNumber>
    </recommendedName>
</protein>
<dbReference type="PANTHER" id="PTHR45138:SF9">
    <property type="entry name" value="DIGUANYLATE CYCLASE DGCM-RELATED"/>
    <property type="match status" value="1"/>
</dbReference>
<keyword evidence="5" id="KW-0812">Transmembrane</keyword>
<reference evidence="7 8" key="1">
    <citation type="submission" date="2020-08" db="EMBL/GenBank/DDBJ databases">
        <title>Genomic Encyclopedia of Type Strains, Phase III (KMG-III): the genomes of soil and plant-associated and newly described type strains.</title>
        <authorList>
            <person name="Whitman W."/>
        </authorList>
    </citation>
    <scope>NUCLEOTIDE SEQUENCE [LARGE SCALE GENOMIC DNA]</scope>
    <source>
        <strain evidence="7 8">CECT 7247</strain>
    </source>
</reference>
<dbReference type="SMART" id="SM00267">
    <property type="entry name" value="GGDEF"/>
    <property type="match status" value="1"/>
</dbReference>
<evidence type="ECO:0000256" key="1">
    <source>
        <dbReference type="ARBA" id="ARBA00012528"/>
    </source>
</evidence>
<keyword evidence="5" id="KW-0472">Membrane</keyword>